<organism evidence="2 3">
    <name type="scientific">Rangifer tarandus platyrhynchus</name>
    <name type="common">Svalbard reindeer</name>
    <dbReference type="NCBI Taxonomy" id="3082113"/>
    <lineage>
        <taxon>Eukaryota</taxon>
        <taxon>Metazoa</taxon>
        <taxon>Chordata</taxon>
        <taxon>Craniata</taxon>
        <taxon>Vertebrata</taxon>
        <taxon>Euteleostomi</taxon>
        <taxon>Mammalia</taxon>
        <taxon>Eutheria</taxon>
        <taxon>Laurasiatheria</taxon>
        <taxon>Artiodactyla</taxon>
        <taxon>Ruminantia</taxon>
        <taxon>Pecora</taxon>
        <taxon>Cervidae</taxon>
        <taxon>Odocoileinae</taxon>
        <taxon>Rangifer</taxon>
    </lineage>
</organism>
<proteinExistence type="predicted"/>
<gene>
    <name evidence="2" type="ORF">MRATA1EN1_LOCUS9925</name>
</gene>
<feature type="region of interest" description="Disordered" evidence="1">
    <location>
        <begin position="198"/>
        <end position="256"/>
    </location>
</feature>
<feature type="compositionally biased region" description="Basic and acidic residues" evidence="1">
    <location>
        <begin position="201"/>
        <end position="221"/>
    </location>
</feature>
<sequence>MWLLSLRDGQLTLLYGHVDDRPPCPRGASALGEGPEDNHASLQAPESRGLVTRRAAQPPSSEIVQCTTRTTVWAALPCAVGLPKLPPASFPPEADTDFWPAGGLLCLRFWAGASHTALNPSPRPHSSRSAHCLTTQQQRWRPAHLPHQLAMGPRVLSLGGWRDLAPPARGRLPVPIHLLLSLVCGRPATLAFHHPSAVGRLSREERQTDRQRTDKQRERESAAGLDTRQGERRGASPGRRGSQVRPRRHLSPPLVLRTGPLAAASLGTRLLSEAEANPPARGAPMCAEWILEVWVPDKRGPRGPAVTARRKRTVPASESAVRAGCGIHRRRSATQTDDTHHMVCLRNGAA</sequence>
<keyword evidence="3" id="KW-1185">Reference proteome</keyword>
<protein>
    <submittedName>
        <fullName evidence="2">Uncharacterized protein</fullName>
    </submittedName>
</protein>
<evidence type="ECO:0000313" key="3">
    <source>
        <dbReference type="Proteomes" id="UP001176941"/>
    </source>
</evidence>
<dbReference type="Proteomes" id="UP001176941">
    <property type="component" value="Chromosome 2"/>
</dbReference>
<feature type="region of interest" description="Disordered" evidence="1">
    <location>
        <begin position="25"/>
        <end position="57"/>
    </location>
</feature>
<evidence type="ECO:0000256" key="1">
    <source>
        <dbReference type="SAM" id="MobiDB-lite"/>
    </source>
</evidence>
<accession>A0ABN8YHM4</accession>
<name>A0ABN8YHM4_RANTA</name>
<dbReference type="EMBL" id="OX459938">
    <property type="protein sequence ID" value="CAI9160963.1"/>
    <property type="molecule type" value="Genomic_DNA"/>
</dbReference>
<reference evidence="2" key="1">
    <citation type="submission" date="2023-04" db="EMBL/GenBank/DDBJ databases">
        <authorList>
            <consortium name="ELIXIR-Norway"/>
        </authorList>
    </citation>
    <scope>NUCLEOTIDE SEQUENCE [LARGE SCALE GENOMIC DNA]</scope>
</reference>
<evidence type="ECO:0000313" key="2">
    <source>
        <dbReference type="EMBL" id="CAI9160963.1"/>
    </source>
</evidence>